<gene>
    <name evidence="1" type="ORF">C1280_24220</name>
</gene>
<dbReference type="RefSeq" id="WP_010035192.1">
    <property type="nucleotide sequence ID" value="NZ_CP025958.1"/>
</dbReference>
<dbReference type="EMBL" id="CP025958">
    <property type="protein sequence ID" value="AWM39804.1"/>
    <property type="molecule type" value="Genomic_DNA"/>
</dbReference>
<protein>
    <submittedName>
        <fullName evidence="1">Uncharacterized protein</fullName>
    </submittedName>
</protein>
<evidence type="ECO:0000313" key="1">
    <source>
        <dbReference type="EMBL" id="AWM39804.1"/>
    </source>
</evidence>
<reference evidence="1 2" key="1">
    <citation type="submission" date="2018-01" db="EMBL/GenBank/DDBJ databases">
        <title>G. obscuriglobus.</title>
        <authorList>
            <person name="Franke J."/>
            <person name="Blomberg W."/>
            <person name="Selmecki A."/>
        </authorList>
    </citation>
    <scope>NUCLEOTIDE SEQUENCE [LARGE SCALE GENOMIC DNA]</scope>
    <source>
        <strain evidence="1 2">DSM 5831</strain>
    </source>
</reference>
<accession>A0A2Z3HDN2</accession>
<evidence type="ECO:0000313" key="2">
    <source>
        <dbReference type="Proteomes" id="UP000245802"/>
    </source>
</evidence>
<dbReference type="AlphaFoldDB" id="A0A2Z3HDN2"/>
<organism evidence="1 2">
    <name type="scientific">Gemmata obscuriglobus</name>
    <dbReference type="NCBI Taxonomy" id="114"/>
    <lineage>
        <taxon>Bacteria</taxon>
        <taxon>Pseudomonadati</taxon>
        <taxon>Planctomycetota</taxon>
        <taxon>Planctomycetia</taxon>
        <taxon>Gemmatales</taxon>
        <taxon>Gemmataceae</taxon>
        <taxon>Gemmata</taxon>
    </lineage>
</organism>
<keyword evidence="2" id="KW-1185">Reference proteome</keyword>
<sequence length="61" mass="6464">MTRATHELVSAAVDHGDGSELVLNLVFKNAATGERVFVGLKTTDPALEAIEGAINEVREAE</sequence>
<name>A0A2Z3HDN2_9BACT</name>
<dbReference type="KEGG" id="gog:C1280_24220"/>
<proteinExistence type="predicted"/>
<dbReference type="Proteomes" id="UP000245802">
    <property type="component" value="Chromosome"/>
</dbReference>